<keyword evidence="3" id="KW-0282">Flagellum</keyword>
<comment type="caution">
    <text evidence="3">The sequence shown here is derived from an EMBL/GenBank/DDBJ whole genome shotgun (WGS) entry which is preliminary data.</text>
</comment>
<evidence type="ECO:0000259" key="2">
    <source>
        <dbReference type="Pfam" id="PF02120"/>
    </source>
</evidence>
<dbReference type="Proteomes" id="UP000759103">
    <property type="component" value="Unassembled WGS sequence"/>
</dbReference>
<dbReference type="Pfam" id="PF02120">
    <property type="entry name" value="Flg_hook"/>
    <property type="match status" value="1"/>
</dbReference>
<evidence type="ECO:0000313" key="4">
    <source>
        <dbReference type="Proteomes" id="UP000759103"/>
    </source>
</evidence>
<dbReference type="RefSeq" id="WP_219750841.1">
    <property type="nucleotide sequence ID" value="NZ_JAHXZN010000021.1"/>
</dbReference>
<organism evidence="3 4">
    <name type="scientific">Sphingomonas citri</name>
    <dbReference type="NCBI Taxonomy" id="2862499"/>
    <lineage>
        <taxon>Bacteria</taxon>
        <taxon>Pseudomonadati</taxon>
        <taxon>Pseudomonadota</taxon>
        <taxon>Alphaproteobacteria</taxon>
        <taxon>Sphingomonadales</taxon>
        <taxon>Sphingomonadaceae</taxon>
        <taxon>Sphingomonas</taxon>
    </lineage>
</organism>
<keyword evidence="3" id="KW-0969">Cilium</keyword>
<dbReference type="Gene3D" id="3.30.750.140">
    <property type="match status" value="1"/>
</dbReference>
<feature type="region of interest" description="Disordered" evidence="1">
    <location>
        <begin position="1"/>
        <end position="38"/>
    </location>
</feature>
<name>A0ABS7BUP4_9SPHN</name>
<evidence type="ECO:0000256" key="1">
    <source>
        <dbReference type="SAM" id="MobiDB-lite"/>
    </source>
</evidence>
<dbReference type="EMBL" id="JAHXZN010000021">
    <property type="protein sequence ID" value="MBW6533325.1"/>
    <property type="molecule type" value="Genomic_DNA"/>
</dbReference>
<keyword evidence="3" id="KW-0966">Cell projection</keyword>
<feature type="domain" description="Flagellar hook-length control protein-like C-terminal" evidence="2">
    <location>
        <begin position="133"/>
        <end position="195"/>
    </location>
</feature>
<dbReference type="InterPro" id="IPR038610">
    <property type="entry name" value="FliK-like_C_sf"/>
</dbReference>
<protein>
    <submittedName>
        <fullName evidence="3">Flagellar hook-length control protein FliK</fullName>
    </submittedName>
</protein>
<sequence>APGVEPVAAPADPAATVAPESTATPTLEPAPRAAPAAVAPAPATAPTLAPAAPAIASAARTFADAIHRAVTADERAAPAEPLPTAQLAQPATGAITAAAVAAPQPATQQPLDMTHGRWPEAMIHRIEQLRDMANANDVRIRLVPDALGAIDVSLRRDGETVQVQLVAEQPQTRALLAEAQPRLQEMAEQRGIKLQHGGGATTGNGTSSTPQQGQASSGGSQASQTPASQSQGSNAGQQPDRQQPQAQQQRAPRAPASARRVADAATTDDRIA</sequence>
<dbReference type="CDD" id="cd17470">
    <property type="entry name" value="T3SS_Flik_C"/>
    <property type="match status" value="1"/>
</dbReference>
<reference evidence="3 4" key="1">
    <citation type="submission" date="2021-07" db="EMBL/GenBank/DDBJ databases">
        <title>Sphingomonas sp.</title>
        <authorList>
            <person name="Feng G."/>
            <person name="Li J."/>
            <person name="Pan M."/>
        </authorList>
    </citation>
    <scope>NUCLEOTIDE SEQUENCE [LARGE SCALE GENOMIC DNA]</scope>
    <source>
        <strain evidence="3 4">RRHST34</strain>
    </source>
</reference>
<evidence type="ECO:0000313" key="3">
    <source>
        <dbReference type="EMBL" id="MBW6533325.1"/>
    </source>
</evidence>
<keyword evidence="4" id="KW-1185">Reference proteome</keyword>
<proteinExistence type="predicted"/>
<dbReference type="InterPro" id="IPR021136">
    <property type="entry name" value="Flagellar_hook_control-like_C"/>
</dbReference>
<feature type="compositionally biased region" description="Low complexity" evidence="1">
    <location>
        <begin position="203"/>
        <end position="265"/>
    </location>
</feature>
<feature type="non-terminal residue" evidence="3">
    <location>
        <position position="1"/>
    </location>
</feature>
<accession>A0ABS7BUP4</accession>
<feature type="region of interest" description="Disordered" evidence="1">
    <location>
        <begin position="195"/>
        <end position="272"/>
    </location>
</feature>
<gene>
    <name evidence="3" type="ORF">KZ820_21515</name>
</gene>